<dbReference type="PANTHER" id="PTHR43289:SF6">
    <property type="entry name" value="SERINE_THREONINE-PROTEIN KINASE NEKL-3"/>
    <property type="match status" value="1"/>
</dbReference>
<dbReference type="SUPFAM" id="SSF56112">
    <property type="entry name" value="Protein kinase-like (PK-like)"/>
    <property type="match status" value="1"/>
</dbReference>
<dbReference type="GO" id="GO:0005524">
    <property type="term" value="F:ATP binding"/>
    <property type="evidence" value="ECO:0007669"/>
    <property type="project" value="UniProtKB-UniRule"/>
</dbReference>
<dbReference type="RefSeq" id="WP_284350685.1">
    <property type="nucleotide sequence ID" value="NZ_BRXS01000004.1"/>
</dbReference>
<gene>
    <name evidence="10" type="ORF">rosag_27400</name>
</gene>
<feature type="region of interest" description="Disordered" evidence="8">
    <location>
        <begin position="699"/>
        <end position="726"/>
    </location>
</feature>
<dbReference type="Gene3D" id="3.30.200.20">
    <property type="entry name" value="Phosphorylase Kinase, domain 1"/>
    <property type="match status" value="1"/>
</dbReference>
<dbReference type="Pfam" id="PF00069">
    <property type="entry name" value="Pkinase"/>
    <property type="match status" value="1"/>
</dbReference>
<protein>
    <recommendedName>
        <fullName evidence="1">non-specific serine/threonine protein kinase</fullName>
        <ecNumber evidence="1">2.7.11.1</ecNumber>
    </recommendedName>
</protein>
<evidence type="ECO:0000256" key="7">
    <source>
        <dbReference type="PROSITE-ProRule" id="PRU10141"/>
    </source>
</evidence>
<keyword evidence="11" id="KW-1185">Reference proteome</keyword>
<evidence type="ECO:0000256" key="8">
    <source>
        <dbReference type="SAM" id="MobiDB-lite"/>
    </source>
</evidence>
<dbReference type="Proteomes" id="UP001161325">
    <property type="component" value="Unassembled WGS sequence"/>
</dbReference>
<organism evidence="10 11">
    <name type="scientific">Roseisolibacter agri</name>
    <dbReference type="NCBI Taxonomy" id="2014610"/>
    <lineage>
        <taxon>Bacteria</taxon>
        <taxon>Pseudomonadati</taxon>
        <taxon>Gemmatimonadota</taxon>
        <taxon>Gemmatimonadia</taxon>
        <taxon>Gemmatimonadales</taxon>
        <taxon>Gemmatimonadaceae</taxon>
        <taxon>Roseisolibacter</taxon>
    </lineage>
</organism>
<feature type="compositionally biased region" description="Basic residues" evidence="8">
    <location>
        <begin position="713"/>
        <end position="726"/>
    </location>
</feature>
<evidence type="ECO:0000313" key="10">
    <source>
        <dbReference type="EMBL" id="GLC26227.1"/>
    </source>
</evidence>
<dbReference type="InterPro" id="IPR017441">
    <property type="entry name" value="Protein_kinase_ATP_BS"/>
</dbReference>
<proteinExistence type="predicted"/>
<reference evidence="10" key="1">
    <citation type="submission" date="2022-08" db="EMBL/GenBank/DDBJ databases">
        <title>Draft genome sequencing of Roseisolibacter agri AW1220.</title>
        <authorList>
            <person name="Tobiishi Y."/>
            <person name="Tonouchi A."/>
        </authorList>
    </citation>
    <scope>NUCLEOTIDE SEQUENCE</scope>
    <source>
        <strain evidence="10">AW1220</strain>
    </source>
</reference>
<feature type="region of interest" description="Disordered" evidence="8">
    <location>
        <begin position="1"/>
        <end position="37"/>
    </location>
</feature>
<evidence type="ECO:0000256" key="1">
    <source>
        <dbReference type="ARBA" id="ARBA00012513"/>
    </source>
</evidence>
<accession>A0AA37Q7R3</accession>
<name>A0AA37Q7R3_9BACT</name>
<dbReference type="PANTHER" id="PTHR43289">
    <property type="entry name" value="MITOGEN-ACTIVATED PROTEIN KINASE KINASE KINASE 20-RELATED"/>
    <property type="match status" value="1"/>
</dbReference>
<evidence type="ECO:0000256" key="2">
    <source>
        <dbReference type="ARBA" id="ARBA00022527"/>
    </source>
</evidence>
<evidence type="ECO:0000256" key="6">
    <source>
        <dbReference type="ARBA" id="ARBA00022840"/>
    </source>
</evidence>
<keyword evidence="5" id="KW-0418">Kinase</keyword>
<evidence type="ECO:0000313" key="11">
    <source>
        <dbReference type="Proteomes" id="UP001161325"/>
    </source>
</evidence>
<dbReference type="Gene3D" id="1.10.510.10">
    <property type="entry name" value="Transferase(Phosphotransferase) domain 1"/>
    <property type="match status" value="1"/>
</dbReference>
<dbReference type="EMBL" id="BRXS01000004">
    <property type="protein sequence ID" value="GLC26227.1"/>
    <property type="molecule type" value="Genomic_DNA"/>
</dbReference>
<dbReference type="SMART" id="SM00220">
    <property type="entry name" value="S_TKc"/>
    <property type="match status" value="1"/>
</dbReference>
<dbReference type="InterPro" id="IPR000719">
    <property type="entry name" value="Prot_kinase_dom"/>
</dbReference>
<feature type="domain" description="Protein kinase" evidence="9">
    <location>
        <begin position="48"/>
        <end position="319"/>
    </location>
</feature>
<sequence>MRDERPGAPPPDDPPRVPPAVDPAEITSPESLTPDASCEAPDELAADYEILGELGRGGSAVVYHAIDRRLGREVALKVVRAPHGRADGRAAEALARLAREACTVAQLEHPHIVRLHAIHHLRDGLALEMPRVAGQTLKQMLAVVGPLDADHASAILRDVAAALEFAHARGVVHRDVKPENIFVEDYTGRALLADFGVARWQDADAALTQTGVAIGTPAYMSPEQIDGRALDGRADLYSLGLVGWEMLAGRRPWEGESLLTVLQRQQHDELPPIEAVRPPELPRVPLELQYIVERMLQKAPGARWADAGAVGAQLTQPILPMDFTAWRRRHERRVEEARRAPATPRVGALGRLTTALTTLRFSRARLETDADTAAPVTADHAPTWAARPPLRRAARTRIAVASATALTATTIALVVRSTGSGEELPRARATRAARGEVAPAAPHLLETPSRLGVTRAQAPASLEHAFVWSPTVGPRVAALAVVATAGTEKPQARGGTKPQPAATTASAERRSRKTERTDGARGTRGASGTVHVHAPVLVRAPEGAPRADAAPTFVATARDAVWRVAERVRGVAGGEPVPVGAAPEREVVVDSALSRAPRRAELVGAWHHGDRRSRLGDSLTLVLREDGTAREIRRRYSLDPRNSWMLAREQFDGRWEMRYGGLTAVELCITWQTPKELTTCGGAIPDSVDGLRMLTYAGRHWRDRPPAPEKPAKSRASKKRSASRRG</sequence>
<keyword evidence="6 7" id="KW-0067">ATP-binding</keyword>
<feature type="compositionally biased region" description="Basic and acidic residues" evidence="8">
    <location>
        <begin position="703"/>
        <end position="712"/>
    </location>
</feature>
<dbReference type="EC" id="2.7.11.1" evidence="1"/>
<dbReference type="FunFam" id="1.10.510.10:FF:000021">
    <property type="entry name" value="Serine/threonine protein kinase"/>
    <property type="match status" value="1"/>
</dbReference>
<feature type="compositionally biased region" description="Pro residues" evidence="8">
    <location>
        <begin position="7"/>
        <end position="21"/>
    </location>
</feature>
<dbReference type="GO" id="GO:0004674">
    <property type="term" value="F:protein serine/threonine kinase activity"/>
    <property type="evidence" value="ECO:0007669"/>
    <property type="project" value="UniProtKB-KW"/>
</dbReference>
<dbReference type="CDD" id="cd14014">
    <property type="entry name" value="STKc_PknB_like"/>
    <property type="match status" value="1"/>
</dbReference>
<evidence type="ECO:0000256" key="3">
    <source>
        <dbReference type="ARBA" id="ARBA00022679"/>
    </source>
</evidence>
<evidence type="ECO:0000256" key="5">
    <source>
        <dbReference type="ARBA" id="ARBA00022777"/>
    </source>
</evidence>
<comment type="caution">
    <text evidence="10">The sequence shown here is derived from an EMBL/GenBank/DDBJ whole genome shotgun (WGS) entry which is preliminary data.</text>
</comment>
<dbReference type="PROSITE" id="PS50011">
    <property type="entry name" value="PROTEIN_KINASE_DOM"/>
    <property type="match status" value="1"/>
</dbReference>
<feature type="region of interest" description="Disordered" evidence="8">
    <location>
        <begin position="418"/>
        <end position="443"/>
    </location>
</feature>
<keyword evidence="4 7" id="KW-0547">Nucleotide-binding</keyword>
<keyword evidence="2" id="KW-0723">Serine/threonine-protein kinase</keyword>
<evidence type="ECO:0000256" key="4">
    <source>
        <dbReference type="ARBA" id="ARBA00022741"/>
    </source>
</evidence>
<evidence type="ECO:0000259" key="9">
    <source>
        <dbReference type="PROSITE" id="PS50011"/>
    </source>
</evidence>
<dbReference type="InterPro" id="IPR011009">
    <property type="entry name" value="Kinase-like_dom_sf"/>
</dbReference>
<dbReference type="PROSITE" id="PS00107">
    <property type="entry name" value="PROTEIN_KINASE_ATP"/>
    <property type="match status" value="1"/>
</dbReference>
<feature type="binding site" evidence="7">
    <location>
        <position position="77"/>
    </location>
    <ligand>
        <name>ATP</name>
        <dbReference type="ChEBI" id="CHEBI:30616"/>
    </ligand>
</feature>
<dbReference type="InterPro" id="IPR008271">
    <property type="entry name" value="Ser/Thr_kinase_AS"/>
</dbReference>
<keyword evidence="3" id="KW-0808">Transferase</keyword>
<feature type="region of interest" description="Disordered" evidence="8">
    <location>
        <begin position="486"/>
        <end position="532"/>
    </location>
</feature>
<dbReference type="AlphaFoldDB" id="A0AA37Q7R3"/>
<dbReference type="PROSITE" id="PS00108">
    <property type="entry name" value="PROTEIN_KINASE_ST"/>
    <property type="match status" value="1"/>
</dbReference>